<evidence type="ECO:0000313" key="3">
    <source>
        <dbReference type="Proteomes" id="UP000694941"/>
    </source>
</evidence>
<feature type="domain" description="Disintegrin" evidence="2">
    <location>
        <begin position="41"/>
        <end position="130"/>
    </location>
</feature>
<name>A0ABM1RYC6_LIMPO</name>
<keyword evidence="3" id="KW-1185">Reference proteome</keyword>
<dbReference type="Gene3D" id="3.40.390.10">
    <property type="entry name" value="Collagenase (Catalytic Domain)"/>
    <property type="match status" value="1"/>
</dbReference>
<dbReference type="PANTHER" id="PTHR45702:SF6">
    <property type="entry name" value="DISINTEGRIN AND METALLOPROTEINASE DOMAIN-CONTAINING PROTEIN 17"/>
    <property type="match status" value="1"/>
</dbReference>
<dbReference type="PROSITE" id="PS50214">
    <property type="entry name" value="DISINTEGRIN_2"/>
    <property type="match status" value="1"/>
</dbReference>
<dbReference type="GeneID" id="111083927"/>
<dbReference type="InterPro" id="IPR001762">
    <property type="entry name" value="Disintegrin_dom"/>
</dbReference>
<accession>A0ABM1RYC6</accession>
<protein>
    <submittedName>
        <fullName evidence="4">ADAM 17-like protease</fullName>
    </submittedName>
</protein>
<organism evidence="3 4">
    <name type="scientific">Limulus polyphemus</name>
    <name type="common">Atlantic horseshoe crab</name>
    <dbReference type="NCBI Taxonomy" id="6850"/>
    <lineage>
        <taxon>Eukaryota</taxon>
        <taxon>Metazoa</taxon>
        <taxon>Ecdysozoa</taxon>
        <taxon>Arthropoda</taxon>
        <taxon>Chelicerata</taxon>
        <taxon>Merostomata</taxon>
        <taxon>Xiphosura</taxon>
        <taxon>Limulidae</taxon>
        <taxon>Limulus</taxon>
    </lineage>
</organism>
<dbReference type="Gene3D" id="4.10.70.10">
    <property type="entry name" value="Disintegrin domain"/>
    <property type="match status" value="1"/>
</dbReference>
<evidence type="ECO:0000259" key="2">
    <source>
        <dbReference type="PROSITE" id="PS50214"/>
    </source>
</evidence>
<proteinExistence type="predicted"/>
<dbReference type="Pfam" id="PF00200">
    <property type="entry name" value="Disintegrin"/>
    <property type="match status" value="1"/>
</dbReference>
<sequence length="137" mass="15125">MYTYSVSGYDRNNKMFSPCSRRSIFAVLEAKAQKCFSEPEASFCGNSLVEENEQCDAGLIGSEDNDPCCDTDCKLRNGAVCSDKNSPCCRGCRLIITGDICRQAQRNACKQEAYCNGRSAECPESKPQEDDKGCLDR</sequence>
<reference evidence="4" key="1">
    <citation type="submission" date="2025-08" db="UniProtKB">
        <authorList>
            <consortium name="RefSeq"/>
        </authorList>
    </citation>
    <scope>IDENTIFICATION</scope>
    <source>
        <tissue evidence="4">Muscle</tissue>
    </source>
</reference>
<dbReference type="Proteomes" id="UP000694941">
    <property type="component" value="Unplaced"/>
</dbReference>
<dbReference type="InterPro" id="IPR051489">
    <property type="entry name" value="ADAM_Metalloproteinase"/>
</dbReference>
<dbReference type="InterPro" id="IPR024079">
    <property type="entry name" value="MetalloPept_cat_dom_sf"/>
</dbReference>
<evidence type="ECO:0000256" key="1">
    <source>
        <dbReference type="PROSITE-ProRule" id="PRU00068"/>
    </source>
</evidence>
<dbReference type="SUPFAM" id="SSF55486">
    <property type="entry name" value="Metalloproteases ('zincins'), catalytic domain"/>
    <property type="match status" value="1"/>
</dbReference>
<evidence type="ECO:0000313" key="4">
    <source>
        <dbReference type="RefSeq" id="XP_022236381.1"/>
    </source>
</evidence>
<comment type="caution">
    <text evidence="1">Lacks conserved residue(s) required for the propagation of feature annotation.</text>
</comment>
<dbReference type="SUPFAM" id="SSF57552">
    <property type="entry name" value="Blood coagulation inhibitor (disintegrin)"/>
    <property type="match status" value="1"/>
</dbReference>
<dbReference type="InterPro" id="IPR036436">
    <property type="entry name" value="Disintegrin_dom_sf"/>
</dbReference>
<gene>
    <name evidence="4" type="primary">LOC111083927</name>
</gene>
<dbReference type="RefSeq" id="XP_022236381.1">
    <property type="nucleotide sequence ID" value="XM_022380673.1"/>
</dbReference>
<dbReference type="SMART" id="SM00050">
    <property type="entry name" value="DISIN"/>
    <property type="match status" value="1"/>
</dbReference>
<dbReference type="PANTHER" id="PTHR45702">
    <property type="entry name" value="ADAM10/ADAM17 METALLOPEPTIDASE FAMILY MEMBER"/>
    <property type="match status" value="1"/>
</dbReference>